<evidence type="ECO:0000313" key="2">
    <source>
        <dbReference type="EMBL" id="KAF0691488.1"/>
    </source>
</evidence>
<dbReference type="PROSITE" id="PS00028">
    <property type="entry name" value="ZINC_FINGER_C2H2_1"/>
    <property type="match status" value="1"/>
</dbReference>
<feature type="non-terminal residue" evidence="2">
    <location>
        <position position="355"/>
    </location>
</feature>
<feature type="domain" description="C2H2-type" evidence="1">
    <location>
        <begin position="27"/>
        <end position="50"/>
    </location>
</feature>
<reference evidence="2 3" key="1">
    <citation type="submission" date="2019-08" db="EMBL/GenBank/DDBJ databases">
        <title>Whole genome of Aphis craccivora.</title>
        <authorList>
            <person name="Voronova N.V."/>
            <person name="Shulinski R.S."/>
            <person name="Bandarenka Y.V."/>
            <person name="Zhorov D.G."/>
            <person name="Warner D."/>
        </authorList>
    </citation>
    <scope>NUCLEOTIDE SEQUENCE [LARGE SCALE GENOMIC DNA]</scope>
    <source>
        <strain evidence="2">180601</strain>
        <tissue evidence="2">Whole Body</tissue>
    </source>
</reference>
<dbReference type="EMBL" id="VUJU01015927">
    <property type="protein sequence ID" value="KAF0691488.1"/>
    <property type="molecule type" value="Genomic_DNA"/>
</dbReference>
<dbReference type="AlphaFoldDB" id="A0A6G0VMH9"/>
<dbReference type="InterPro" id="IPR013087">
    <property type="entry name" value="Znf_C2H2_type"/>
</dbReference>
<comment type="caution">
    <text evidence="2">The sequence shown here is derived from an EMBL/GenBank/DDBJ whole genome shotgun (WGS) entry which is preliminary data.</text>
</comment>
<evidence type="ECO:0000259" key="1">
    <source>
        <dbReference type="PROSITE" id="PS00028"/>
    </source>
</evidence>
<proteinExistence type="predicted"/>
<dbReference type="Proteomes" id="UP000478052">
    <property type="component" value="Unassembled WGS sequence"/>
</dbReference>
<sequence length="355" mass="41614">MEVQDLDALVVHYKIIHVLKPNSTYTCCEESCSQSFNALSSFKRHVLKKHICVHVSPNMQQNVQNSEMYNTLTHNLNNTNDCEQENVLNDPVTIFNFDNEVNLLYESTIKFVLSLYNHNNFNNSDVLFIQAGIKDFILKPMASILKHVKNEINDAILLSKFHKFETILLDPFLYCSTEYRLCNWLKQRNLMSNMYQININNAIVPVDHVGNINYDEKITKGTLLPIKIQFKQFFEKENNFKIFYDKFLEYTYSNDDCILNFIQGKLWKEKVQQYEGKLVFPYFIYMDDFEINNPLGSHATFQSIAAIYYNFPFSINNSKLSNIFLAALIKSTDIKQFGNDPCFKSFINELNEIER</sequence>
<name>A0A6G0VMH9_APHCR</name>
<accession>A0A6G0VMH9</accession>
<keyword evidence="3" id="KW-1185">Reference proteome</keyword>
<organism evidence="2 3">
    <name type="scientific">Aphis craccivora</name>
    <name type="common">Cowpea aphid</name>
    <dbReference type="NCBI Taxonomy" id="307492"/>
    <lineage>
        <taxon>Eukaryota</taxon>
        <taxon>Metazoa</taxon>
        <taxon>Ecdysozoa</taxon>
        <taxon>Arthropoda</taxon>
        <taxon>Hexapoda</taxon>
        <taxon>Insecta</taxon>
        <taxon>Pterygota</taxon>
        <taxon>Neoptera</taxon>
        <taxon>Paraneoptera</taxon>
        <taxon>Hemiptera</taxon>
        <taxon>Sternorrhyncha</taxon>
        <taxon>Aphidomorpha</taxon>
        <taxon>Aphidoidea</taxon>
        <taxon>Aphididae</taxon>
        <taxon>Aphidini</taxon>
        <taxon>Aphis</taxon>
        <taxon>Aphis</taxon>
    </lineage>
</organism>
<dbReference type="OrthoDB" id="7968125at2759"/>
<gene>
    <name evidence="2" type="ORF">FWK35_00038209</name>
</gene>
<evidence type="ECO:0000313" key="3">
    <source>
        <dbReference type="Proteomes" id="UP000478052"/>
    </source>
</evidence>
<protein>
    <submittedName>
        <fullName evidence="2">C2H2-type domain-containing protein</fullName>
    </submittedName>
</protein>